<evidence type="ECO:0000256" key="1">
    <source>
        <dbReference type="SAM" id="MobiDB-lite"/>
    </source>
</evidence>
<comment type="caution">
    <text evidence="3">The sequence shown here is derived from an EMBL/GenBank/DDBJ whole genome shotgun (WGS) entry which is preliminary data.</text>
</comment>
<keyword evidence="2" id="KW-1133">Transmembrane helix</keyword>
<keyword evidence="2" id="KW-0812">Transmembrane</keyword>
<dbReference type="RefSeq" id="XP_029223416.1">
    <property type="nucleotide sequence ID" value="XM_029376562.1"/>
</dbReference>
<feature type="region of interest" description="Disordered" evidence="1">
    <location>
        <begin position="58"/>
        <end position="99"/>
    </location>
</feature>
<dbReference type="EMBL" id="MKKU01001223">
    <property type="protein sequence ID" value="RNE96727.1"/>
    <property type="molecule type" value="Genomic_DNA"/>
</dbReference>
<evidence type="ECO:0000313" key="4">
    <source>
        <dbReference type="Proteomes" id="UP000284403"/>
    </source>
</evidence>
<name>A0A3R7MXA8_9TRYP</name>
<keyword evidence="2" id="KW-0472">Membrane</keyword>
<sequence>MLSNFGIFLFPPVVLLMVTLNFLLLGAGDGSHSLLLLLCGVCRTAVLVLTPPHPSFPSLPSRAGPHPSPAAGGSTHAHTQRHSEGHSGHGTAMLHGDADGCGARSVPGRGAVAREGVRSALQRLLRHTLTLLGALSSGVGGVRDAARLRCSGSAPRLGGAQGRAAQVAEATVRARAAVQLLDRGGVAPHLRVAGGALASATELLDRLQRENGWRV</sequence>
<dbReference type="GeneID" id="40323364"/>
<accession>A0A3R7MXA8</accession>
<gene>
    <name evidence="3" type="ORF">Tco025E_09753</name>
</gene>
<dbReference type="Proteomes" id="UP000284403">
    <property type="component" value="Unassembled WGS sequence"/>
</dbReference>
<dbReference type="AlphaFoldDB" id="A0A3R7MXA8"/>
<protein>
    <submittedName>
        <fullName evidence="3">Uncharacterized protein</fullName>
    </submittedName>
</protein>
<reference evidence="3 4" key="1">
    <citation type="journal article" date="2018" name="BMC Genomics">
        <title>Genomic comparison of Trypanosoma conorhini and Trypanosoma rangeli to Trypanosoma cruzi strains of high and low virulence.</title>
        <authorList>
            <person name="Bradwell K.R."/>
            <person name="Koparde V.N."/>
            <person name="Matveyev A.V."/>
            <person name="Serrano M.G."/>
            <person name="Alves J.M."/>
            <person name="Parikh H."/>
            <person name="Huang B."/>
            <person name="Lee V."/>
            <person name="Espinosa-Alvarez O."/>
            <person name="Ortiz P.A."/>
            <person name="Costa-Martins A.G."/>
            <person name="Teixeira M.M."/>
            <person name="Buck G.A."/>
        </authorList>
    </citation>
    <scope>NUCLEOTIDE SEQUENCE [LARGE SCALE GENOMIC DNA]</scope>
    <source>
        <strain evidence="3 4">025E</strain>
    </source>
</reference>
<evidence type="ECO:0000313" key="3">
    <source>
        <dbReference type="EMBL" id="RNE96727.1"/>
    </source>
</evidence>
<proteinExistence type="predicted"/>
<evidence type="ECO:0000256" key="2">
    <source>
        <dbReference type="SAM" id="Phobius"/>
    </source>
</evidence>
<organism evidence="3 4">
    <name type="scientific">Trypanosoma conorhini</name>
    <dbReference type="NCBI Taxonomy" id="83891"/>
    <lineage>
        <taxon>Eukaryota</taxon>
        <taxon>Discoba</taxon>
        <taxon>Euglenozoa</taxon>
        <taxon>Kinetoplastea</taxon>
        <taxon>Metakinetoplastina</taxon>
        <taxon>Trypanosomatida</taxon>
        <taxon>Trypanosomatidae</taxon>
        <taxon>Trypanosoma</taxon>
    </lineage>
</organism>
<feature type="transmembrane region" description="Helical" evidence="2">
    <location>
        <begin position="6"/>
        <end position="27"/>
    </location>
</feature>
<keyword evidence="4" id="KW-1185">Reference proteome</keyword>